<evidence type="ECO:0000256" key="1">
    <source>
        <dbReference type="SAM" id="SignalP"/>
    </source>
</evidence>
<dbReference type="Proteomes" id="UP001347796">
    <property type="component" value="Unassembled WGS sequence"/>
</dbReference>
<proteinExistence type="predicted"/>
<protein>
    <submittedName>
        <fullName evidence="2">Uncharacterized protein</fullName>
    </submittedName>
</protein>
<comment type="caution">
    <text evidence="2">The sequence shown here is derived from an EMBL/GenBank/DDBJ whole genome shotgun (WGS) entry which is preliminary data.</text>
</comment>
<keyword evidence="1" id="KW-0732">Signal</keyword>
<gene>
    <name evidence="2" type="ORF">SNE40_016097</name>
</gene>
<dbReference type="AlphaFoldDB" id="A0AAN8J9A4"/>
<keyword evidence="3" id="KW-1185">Reference proteome</keyword>
<feature type="signal peptide" evidence="1">
    <location>
        <begin position="1"/>
        <end position="24"/>
    </location>
</feature>
<evidence type="ECO:0000313" key="2">
    <source>
        <dbReference type="EMBL" id="KAK6172450.1"/>
    </source>
</evidence>
<dbReference type="EMBL" id="JAZGQO010000011">
    <property type="protein sequence ID" value="KAK6172450.1"/>
    <property type="molecule type" value="Genomic_DNA"/>
</dbReference>
<name>A0AAN8J9A4_PATCE</name>
<feature type="chain" id="PRO_5042969303" evidence="1">
    <location>
        <begin position="25"/>
        <end position="92"/>
    </location>
</feature>
<reference evidence="2 3" key="1">
    <citation type="submission" date="2024-01" db="EMBL/GenBank/DDBJ databases">
        <title>The genome of the rayed Mediterranean limpet Patella caerulea (Linnaeus, 1758).</title>
        <authorList>
            <person name="Anh-Thu Weber A."/>
            <person name="Halstead-Nussloch G."/>
        </authorList>
    </citation>
    <scope>NUCLEOTIDE SEQUENCE [LARGE SCALE GENOMIC DNA]</scope>
    <source>
        <strain evidence="2">AATW-2023a</strain>
        <tissue evidence="2">Whole specimen</tissue>
    </source>
</reference>
<sequence>MATSGGKLLLGSILLIVTATRVSSTYIVVSNVDSSRNSTKSPIQTIQTETLKSWDKIKLYMPDETNVKQVSSPGSYPFIYPYWYIRSGEYFE</sequence>
<accession>A0AAN8J9A4</accession>
<organism evidence="2 3">
    <name type="scientific">Patella caerulea</name>
    <name type="common">Rayed Mediterranean limpet</name>
    <dbReference type="NCBI Taxonomy" id="87958"/>
    <lineage>
        <taxon>Eukaryota</taxon>
        <taxon>Metazoa</taxon>
        <taxon>Spiralia</taxon>
        <taxon>Lophotrochozoa</taxon>
        <taxon>Mollusca</taxon>
        <taxon>Gastropoda</taxon>
        <taxon>Patellogastropoda</taxon>
        <taxon>Patelloidea</taxon>
        <taxon>Patellidae</taxon>
        <taxon>Patella</taxon>
    </lineage>
</organism>
<evidence type="ECO:0000313" key="3">
    <source>
        <dbReference type="Proteomes" id="UP001347796"/>
    </source>
</evidence>